<comment type="caution">
    <text evidence="1">The sequence shown here is derived from an EMBL/GenBank/DDBJ whole genome shotgun (WGS) entry which is preliminary data.</text>
</comment>
<dbReference type="Proteomes" id="UP001150603">
    <property type="component" value="Unassembled WGS sequence"/>
</dbReference>
<gene>
    <name evidence="1" type="ORF">FBU59_001103</name>
</gene>
<protein>
    <submittedName>
        <fullName evidence="1">Uncharacterized protein</fullName>
    </submittedName>
</protein>
<evidence type="ECO:0000313" key="1">
    <source>
        <dbReference type="EMBL" id="KAJ1949527.1"/>
    </source>
</evidence>
<evidence type="ECO:0000313" key="2">
    <source>
        <dbReference type="Proteomes" id="UP001150603"/>
    </source>
</evidence>
<proteinExistence type="predicted"/>
<dbReference type="EMBL" id="JANBPW010000434">
    <property type="protein sequence ID" value="KAJ1949527.1"/>
    <property type="molecule type" value="Genomic_DNA"/>
</dbReference>
<name>A0ACC1JEX6_9FUNG</name>
<reference evidence="1" key="1">
    <citation type="submission" date="2022-07" db="EMBL/GenBank/DDBJ databases">
        <title>Phylogenomic reconstructions and comparative analyses of Kickxellomycotina fungi.</title>
        <authorList>
            <person name="Reynolds N.K."/>
            <person name="Stajich J.E."/>
            <person name="Barry K."/>
            <person name="Grigoriev I.V."/>
            <person name="Crous P."/>
            <person name="Smith M.E."/>
        </authorList>
    </citation>
    <scope>NUCLEOTIDE SEQUENCE</scope>
    <source>
        <strain evidence="1">NRRL 5244</strain>
    </source>
</reference>
<keyword evidence="2" id="KW-1185">Reference proteome</keyword>
<sequence length="218" mass="22500">MLGGRLVGIPTFLLITASVASIYKIRAEQPRLSADLPDSVTCLFPHLGIMLATTQAITLYVLVLSTLCIAVANLSKDAVDEEIGKLLGVRPDLANELALVDGGSGDDSITGGTDALKDVANGEVDNASNRSADSECMGGCKVTDQSCKARCLGVPGVAGRKMPRKQDINGNLPLNWRVAADNGALDTPMPKAVSSGAHCAGISAVAMAASMVLFPAMF</sequence>
<organism evidence="1 2">
    <name type="scientific">Linderina macrospora</name>
    <dbReference type="NCBI Taxonomy" id="4868"/>
    <lineage>
        <taxon>Eukaryota</taxon>
        <taxon>Fungi</taxon>
        <taxon>Fungi incertae sedis</taxon>
        <taxon>Zoopagomycota</taxon>
        <taxon>Kickxellomycotina</taxon>
        <taxon>Kickxellomycetes</taxon>
        <taxon>Kickxellales</taxon>
        <taxon>Kickxellaceae</taxon>
        <taxon>Linderina</taxon>
    </lineage>
</organism>
<accession>A0ACC1JEX6</accession>